<dbReference type="Pfam" id="PF00034">
    <property type="entry name" value="Cytochrom_C"/>
    <property type="match status" value="1"/>
</dbReference>
<dbReference type="InterPro" id="IPR036909">
    <property type="entry name" value="Cyt_c-like_dom_sf"/>
</dbReference>
<dbReference type="PROSITE" id="PS51007">
    <property type="entry name" value="CYTC"/>
    <property type="match status" value="1"/>
</dbReference>
<evidence type="ECO:0000256" key="2">
    <source>
        <dbReference type="ARBA" id="ARBA00022723"/>
    </source>
</evidence>
<feature type="chain" id="PRO_5023922604" evidence="5">
    <location>
        <begin position="28"/>
        <end position="108"/>
    </location>
</feature>
<evidence type="ECO:0000256" key="5">
    <source>
        <dbReference type="SAM" id="SignalP"/>
    </source>
</evidence>
<dbReference type="GO" id="GO:0009055">
    <property type="term" value="F:electron transfer activity"/>
    <property type="evidence" value="ECO:0007669"/>
    <property type="project" value="InterPro"/>
</dbReference>
<dbReference type="GO" id="GO:0046872">
    <property type="term" value="F:metal ion binding"/>
    <property type="evidence" value="ECO:0007669"/>
    <property type="project" value="UniProtKB-KW"/>
</dbReference>
<protein>
    <submittedName>
        <fullName evidence="7">Cytochrome c-552</fullName>
    </submittedName>
</protein>
<evidence type="ECO:0000313" key="8">
    <source>
        <dbReference type="Proteomes" id="UP000326202"/>
    </source>
</evidence>
<keyword evidence="1 4" id="KW-0349">Heme</keyword>
<dbReference type="SUPFAM" id="SSF46626">
    <property type="entry name" value="Cytochrome c"/>
    <property type="match status" value="1"/>
</dbReference>
<name>A0A5J6MGN9_9PROT</name>
<keyword evidence="8" id="KW-1185">Reference proteome</keyword>
<feature type="signal peptide" evidence="5">
    <location>
        <begin position="1"/>
        <end position="27"/>
    </location>
</feature>
<dbReference type="OrthoDB" id="7873796at2"/>
<evidence type="ECO:0000259" key="6">
    <source>
        <dbReference type="PROSITE" id="PS51007"/>
    </source>
</evidence>
<dbReference type="Proteomes" id="UP000326202">
    <property type="component" value="Chromosome"/>
</dbReference>
<dbReference type="RefSeq" id="WP_151176976.1">
    <property type="nucleotide sequence ID" value="NZ_CP042906.1"/>
</dbReference>
<dbReference type="EMBL" id="CP042906">
    <property type="protein sequence ID" value="QEX16642.1"/>
    <property type="molecule type" value="Genomic_DNA"/>
</dbReference>
<feature type="domain" description="Cytochrome c" evidence="6">
    <location>
        <begin position="28"/>
        <end position="106"/>
    </location>
</feature>
<keyword evidence="2 4" id="KW-0479">Metal-binding</keyword>
<evidence type="ECO:0000256" key="3">
    <source>
        <dbReference type="ARBA" id="ARBA00023004"/>
    </source>
</evidence>
<proteinExistence type="predicted"/>
<dbReference type="KEGG" id="htq:FRZ44_19370"/>
<evidence type="ECO:0000313" key="7">
    <source>
        <dbReference type="EMBL" id="QEX16642.1"/>
    </source>
</evidence>
<dbReference type="GO" id="GO:0020037">
    <property type="term" value="F:heme binding"/>
    <property type="evidence" value="ECO:0007669"/>
    <property type="project" value="InterPro"/>
</dbReference>
<evidence type="ECO:0000256" key="1">
    <source>
        <dbReference type="ARBA" id="ARBA00022617"/>
    </source>
</evidence>
<sequence>MHGSRRARWLATAVFLAVASAASGATAADVANGLQLSRQWCASCHLVEPSGVARDSAPSFASISNDPTTTPERLHAWLADPHPPMPGLDLAKQQEDDIIAYLKSLKTQ</sequence>
<gene>
    <name evidence="7" type="primary">cycB</name>
    <name evidence="7" type="ORF">FRZ44_19370</name>
</gene>
<dbReference type="InterPro" id="IPR009056">
    <property type="entry name" value="Cyt_c-like_dom"/>
</dbReference>
<accession>A0A5J6MGN9</accession>
<reference evidence="7 8" key="1">
    <citation type="submission" date="2019-08" db="EMBL/GenBank/DDBJ databases">
        <title>Hyperibacter terrae gen. nov., sp. nov. and Hyperibacter viscosus sp. nov., two new members in the family Rhodospirillaceae isolated from the rhizosphere of Hypericum perforatum.</title>
        <authorList>
            <person name="Noviana Z."/>
        </authorList>
    </citation>
    <scope>NUCLEOTIDE SEQUENCE [LARGE SCALE GENOMIC DNA]</scope>
    <source>
        <strain evidence="7 8">R5913</strain>
    </source>
</reference>
<dbReference type="AlphaFoldDB" id="A0A5J6MGN9"/>
<evidence type="ECO:0000256" key="4">
    <source>
        <dbReference type="PROSITE-ProRule" id="PRU00433"/>
    </source>
</evidence>
<organism evidence="7 8">
    <name type="scientific">Hypericibacter terrae</name>
    <dbReference type="NCBI Taxonomy" id="2602015"/>
    <lineage>
        <taxon>Bacteria</taxon>
        <taxon>Pseudomonadati</taxon>
        <taxon>Pseudomonadota</taxon>
        <taxon>Alphaproteobacteria</taxon>
        <taxon>Rhodospirillales</taxon>
        <taxon>Dongiaceae</taxon>
        <taxon>Hypericibacter</taxon>
    </lineage>
</organism>
<dbReference type="Gene3D" id="1.10.760.10">
    <property type="entry name" value="Cytochrome c-like domain"/>
    <property type="match status" value="1"/>
</dbReference>
<keyword evidence="5" id="KW-0732">Signal</keyword>
<keyword evidence="3 4" id="KW-0408">Iron</keyword>